<feature type="region of interest" description="Disordered" evidence="1">
    <location>
        <begin position="66"/>
        <end position="123"/>
    </location>
</feature>
<dbReference type="AlphaFoldDB" id="A0A5C5FWJ1"/>
<keyword evidence="3" id="KW-1185">Reference proteome</keyword>
<evidence type="ECO:0000313" key="2">
    <source>
        <dbReference type="EMBL" id="TNY21178.1"/>
    </source>
</evidence>
<protein>
    <submittedName>
        <fullName evidence="2">Uncharacterized protein</fullName>
    </submittedName>
</protein>
<name>A0A5C5FWJ1_9BASI</name>
<feature type="compositionally biased region" description="Low complexity" evidence="1">
    <location>
        <begin position="201"/>
        <end position="215"/>
    </location>
</feature>
<gene>
    <name evidence="2" type="ORF">DMC30DRAFT_212633</name>
</gene>
<evidence type="ECO:0000256" key="1">
    <source>
        <dbReference type="SAM" id="MobiDB-lite"/>
    </source>
</evidence>
<proteinExistence type="predicted"/>
<accession>A0A5C5FWJ1</accession>
<reference evidence="2 3" key="1">
    <citation type="submission" date="2019-03" db="EMBL/GenBank/DDBJ databases">
        <title>Rhodosporidium diobovatum UCD-FST 08-225 genome sequencing, assembly, and annotation.</title>
        <authorList>
            <person name="Fakankun I.U."/>
            <person name="Fristensky B."/>
            <person name="Levin D.B."/>
        </authorList>
    </citation>
    <scope>NUCLEOTIDE SEQUENCE [LARGE SCALE GENOMIC DNA]</scope>
    <source>
        <strain evidence="2 3">UCD-FST 08-225</strain>
    </source>
</reference>
<evidence type="ECO:0000313" key="3">
    <source>
        <dbReference type="Proteomes" id="UP000311382"/>
    </source>
</evidence>
<comment type="caution">
    <text evidence="2">The sequence shown here is derived from an EMBL/GenBank/DDBJ whole genome shotgun (WGS) entry which is preliminary data.</text>
</comment>
<organism evidence="2 3">
    <name type="scientific">Rhodotorula diobovata</name>
    <dbReference type="NCBI Taxonomy" id="5288"/>
    <lineage>
        <taxon>Eukaryota</taxon>
        <taxon>Fungi</taxon>
        <taxon>Dikarya</taxon>
        <taxon>Basidiomycota</taxon>
        <taxon>Pucciniomycotina</taxon>
        <taxon>Microbotryomycetes</taxon>
        <taxon>Sporidiobolales</taxon>
        <taxon>Sporidiobolaceae</taxon>
        <taxon>Rhodotorula</taxon>
    </lineage>
</organism>
<feature type="compositionally biased region" description="Low complexity" evidence="1">
    <location>
        <begin position="102"/>
        <end position="123"/>
    </location>
</feature>
<feature type="compositionally biased region" description="Basic and acidic residues" evidence="1">
    <location>
        <begin position="178"/>
        <end position="198"/>
    </location>
</feature>
<dbReference type="Proteomes" id="UP000311382">
    <property type="component" value="Unassembled WGS sequence"/>
</dbReference>
<dbReference type="EMBL" id="SOZI01000049">
    <property type="protein sequence ID" value="TNY21178.1"/>
    <property type="molecule type" value="Genomic_DNA"/>
</dbReference>
<feature type="region of interest" description="Disordered" evidence="1">
    <location>
        <begin position="151"/>
        <end position="215"/>
    </location>
</feature>
<sequence>MAHLCSDSPPRRAPAHAHELRRWISLHLASSLASLGRSTPSRSQSAHVTAGAHASPTLAVLASALQAPPSPCSSPPRALIPSPEPLTRAASAQPQSLPGAARDTPSLRSTTSRRSSRSAPPHFSSRRIFSLLSAAQLLASFLRPLIDWPHASRRRTPTTSSSFARPLARSLEPPQQTRIHDLDAREGLQQCRPDERHARANNRAHTAATATARAA</sequence>